<protein>
    <submittedName>
        <fullName evidence="1">Uncharacterized protein</fullName>
    </submittedName>
</protein>
<reference evidence="1" key="1">
    <citation type="submission" date="2025-08" db="UniProtKB">
        <authorList>
            <consortium name="Ensembl"/>
        </authorList>
    </citation>
    <scope>IDENTIFICATION</scope>
</reference>
<evidence type="ECO:0000313" key="1">
    <source>
        <dbReference type="Ensembl" id="ENSCSRP00000015167.1"/>
    </source>
</evidence>
<evidence type="ECO:0000313" key="2">
    <source>
        <dbReference type="Proteomes" id="UP000694403"/>
    </source>
</evidence>
<name>A0A8C3SKX0_CHESE</name>
<proteinExistence type="predicted"/>
<accession>A0A8C3SKX0</accession>
<dbReference type="Ensembl" id="ENSCSRT00000015819.1">
    <property type="protein sequence ID" value="ENSCSRP00000015167.1"/>
    <property type="gene ID" value="ENSCSRG00000011593.1"/>
</dbReference>
<dbReference type="Proteomes" id="UP000694403">
    <property type="component" value="Unplaced"/>
</dbReference>
<dbReference type="AlphaFoldDB" id="A0A8C3SKX0"/>
<organism evidence="1 2">
    <name type="scientific">Chelydra serpentina</name>
    <name type="common">Snapping turtle</name>
    <name type="synonym">Testudo serpentina</name>
    <dbReference type="NCBI Taxonomy" id="8475"/>
    <lineage>
        <taxon>Eukaryota</taxon>
        <taxon>Metazoa</taxon>
        <taxon>Chordata</taxon>
        <taxon>Craniata</taxon>
        <taxon>Vertebrata</taxon>
        <taxon>Euteleostomi</taxon>
        <taxon>Archelosauria</taxon>
        <taxon>Testudinata</taxon>
        <taxon>Testudines</taxon>
        <taxon>Cryptodira</taxon>
        <taxon>Durocryptodira</taxon>
        <taxon>Americhelydia</taxon>
        <taxon>Chelydroidea</taxon>
        <taxon>Chelydridae</taxon>
        <taxon>Chelydra</taxon>
    </lineage>
</organism>
<reference evidence="1" key="2">
    <citation type="submission" date="2025-09" db="UniProtKB">
        <authorList>
            <consortium name="Ensembl"/>
        </authorList>
    </citation>
    <scope>IDENTIFICATION</scope>
</reference>
<sequence>ICYHFLQLPAGQAVSSTGHPIDIVHSSLDLLSDPPTAASQAAGITGMRHHTGLSDKFCHAFTWLIDPYYFPKIIKKQKHDSMTKRKVIIFFSEFKWCSYFFL</sequence>
<keyword evidence="2" id="KW-1185">Reference proteome</keyword>